<dbReference type="Gene3D" id="2.60.120.260">
    <property type="entry name" value="Galactose-binding domain-like"/>
    <property type="match status" value="1"/>
</dbReference>
<dbReference type="OrthoDB" id="5172397at2"/>
<dbReference type="GO" id="GO:0008843">
    <property type="term" value="F:endochitinase activity"/>
    <property type="evidence" value="ECO:0007669"/>
    <property type="project" value="UniProtKB-EC"/>
</dbReference>
<dbReference type="InterPro" id="IPR003305">
    <property type="entry name" value="CenC_carb-bd"/>
</dbReference>
<evidence type="ECO:0000256" key="3">
    <source>
        <dbReference type="ARBA" id="ARBA00023295"/>
    </source>
</evidence>
<evidence type="ECO:0000259" key="7">
    <source>
        <dbReference type="PROSITE" id="PS51910"/>
    </source>
</evidence>
<dbReference type="Pfam" id="PF02018">
    <property type="entry name" value="CBM_4_9"/>
    <property type="match status" value="1"/>
</dbReference>
<keyword evidence="3 4" id="KW-0326">Glycosidase</keyword>
<evidence type="ECO:0000313" key="9">
    <source>
        <dbReference type="Proteomes" id="UP000317940"/>
    </source>
</evidence>
<dbReference type="Gene3D" id="3.20.20.80">
    <property type="entry name" value="Glycosidases"/>
    <property type="match status" value="1"/>
</dbReference>
<dbReference type="GO" id="GO:0005975">
    <property type="term" value="P:carbohydrate metabolic process"/>
    <property type="evidence" value="ECO:0007669"/>
    <property type="project" value="InterPro"/>
</dbReference>
<dbReference type="RefSeq" id="WP_145903072.1">
    <property type="nucleotide sequence ID" value="NZ_VIWT01000001.1"/>
</dbReference>
<dbReference type="InterPro" id="IPR001579">
    <property type="entry name" value="Glyco_hydro_18_chit_AS"/>
</dbReference>
<dbReference type="PROSITE" id="PS51318">
    <property type="entry name" value="TAT"/>
    <property type="match status" value="1"/>
</dbReference>
<dbReference type="InterPro" id="IPR017853">
    <property type="entry name" value="GH"/>
</dbReference>
<dbReference type="Proteomes" id="UP000317940">
    <property type="component" value="Unassembled WGS sequence"/>
</dbReference>
<reference evidence="8 9" key="1">
    <citation type="submission" date="2019-06" db="EMBL/GenBank/DDBJ databases">
        <title>Sequencing the genomes of 1000 actinobacteria strains.</title>
        <authorList>
            <person name="Klenk H.-P."/>
        </authorList>
    </citation>
    <scope>NUCLEOTIDE SEQUENCE [LARGE SCALE GENOMIC DNA]</scope>
    <source>
        <strain evidence="8 9">DSM 44826</strain>
    </source>
</reference>
<dbReference type="PANTHER" id="PTHR45708:SF49">
    <property type="entry name" value="ENDOCHITINASE"/>
    <property type="match status" value="1"/>
</dbReference>
<dbReference type="CDD" id="cd02871">
    <property type="entry name" value="GH18_chitinase_D-like"/>
    <property type="match status" value="1"/>
</dbReference>
<dbReference type="InterPro" id="IPR050542">
    <property type="entry name" value="Glycosyl_Hydrlase18_Chitinase"/>
</dbReference>
<protein>
    <recommendedName>
        <fullName evidence="1">chitinase</fullName>
        <ecNumber evidence="1">3.2.1.14</ecNumber>
    </recommendedName>
</protein>
<evidence type="ECO:0000256" key="2">
    <source>
        <dbReference type="ARBA" id="ARBA00022801"/>
    </source>
</evidence>
<proteinExistence type="inferred from homology"/>
<dbReference type="PROSITE" id="PS01095">
    <property type="entry name" value="GH18_1"/>
    <property type="match status" value="1"/>
</dbReference>
<feature type="compositionally biased region" description="Pro residues" evidence="6">
    <location>
        <begin position="190"/>
        <end position="216"/>
    </location>
</feature>
<dbReference type="Pfam" id="PF00704">
    <property type="entry name" value="Glyco_hydro_18"/>
    <property type="match status" value="1"/>
</dbReference>
<comment type="caution">
    <text evidence="8">The sequence shown here is derived from an EMBL/GenBank/DDBJ whole genome shotgun (WGS) entry which is preliminary data.</text>
</comment>
<feature type="compositionally biased region" description="Low complexity" evidence="6">
    <location>
        <begin position="217"/>
        <end position="229"/>
    </location>
</feature>
<evidence type="ECO:0000256" key="1">
    <source>
        <dbReference type="ARBA" id="ARBA00012729"/>
    </source>
</evidence>
<keyword evidence="2 4" id="KW-0378">Hydrolase</keyword>
<dbReference type="InterPro" id="IPR006311">
    <property type="entry name" value="TAT_signal"/>
</dbReference>
<feature type="region of interest" description="Disordered" evidence="6">
    <location>
        <begin position="1"/>
        <end position="21"/>
    </location>
</feature>
<sequence>MRSLSRTGSTRPAPRRSSRRAVAGATAWTVAAGLVVGGLVGLAPSASAGEFLSNGGFESGSLNPWSCDGSTGSVVTGHAHSGTYALAGAATAADDAQCTQTVAVSPNTTYTLSAWVNGAYVYLGVNGGTSTWSPSTGGAYQQLSVSFTTAATQTSATVFVHGWYGQGTYYADDVSLSGPGGPSPTGSPTTTPPTSAPPTTTPPTTAPPTTAPPTTAPPTTGTPTPTGSPTPGGGLPAHALVGYLHESFANGAGYLKMSDVPDSWDVIDLSFGEPDSVTSGNIHFTRCAVADCPGIESDADFKAAIAAKQAKGKKVLLSIGGANGEVQLTTTAARDNFVNSVSAIIDQWGLDGLDVDFENQSLSLNAGDTDFKNPTTPVIVNTISALQELKAKYGSKFVLTMAPETFFVQLGYQYYGSGPFNGQDPRSGAFLPVIYALRNDLTLLTVQDYNSGSIMGLDNQYHSMGGADFHIAMTDMLLSGFPVAGNTNNMFPPLLPSQVAIGMPANTYAGNGYVAPAAVDQALDCLTKGSNCGGYTLHSGPHPDLRGLMTWSINWDNYNGNEFSNNFHSYFG</sequence>
<dbReference type="SUPFAM" id="SSF51445">
    <property type="entry name" value="(Trans)glycosidases"/>
    <property type="match status" value="1"/>
</dbReference>
<accession>A0A561UBM6</accession>
<keyword evidence="9" id="KW-1185">Reference proteome</keyword>
<dbReference type="PANTHER" id="PTHR45708">
    <property type="entry name" value="ENDOCHITINASE"/>
    <property type="match status" value="1"/>
</dbReference>
<name>A0A561UBM6_9ACTN</name>
<dbReference type="InterPro" id="IPR008979">
    <property type="entry name" value="Galactose-bd-like_sf"/>
</dbReference>
<dbReference type="InterPro" id="IPR011583">
    <property type="entry name" value="Chitinase_II/V-like_cat"/>
</dbReference>
<dbReference type="PROSITE" id="PS51910">
    <property type="entry name" value="GH18_2"/>
    <property type="match status" value="1"/>
</dbReference>
<dbReference type="GO" id="GO:0008061">
    <property type="term" value="F:chitin binding"/>
    <property type="evidence" value="ECO:0007669"/>
    <property type="project" value="InterPro"/>
</dbReference>
<feature type="region of interest" description="Disordered" evidence="6">
    <location>
        <begin position="175"/>
        <end position="234"/>
    </location>
</feature>
<gene>
    <name evidence="8" type="ORF">FHX73_11534</name>
</gene>
<dbReference type="SMART" id="SM00636">
    <property type="entry name" value="Glyco_18"/>
    <property type="match status" value="1"/>
</dbReference>
<dbReference type="EMBL" id="VIWT01000001">
    <property type="protein sequence ID" value="TWF96762.1"/>
    <property type="molecule type" value="Genomic_DNA"/>
</dbReference>
<dbReference type="EC" id="3.2.1.14" evidence="1"/>
<evidence type="ECO:0000256" key="6">
    <source>
        <dbReference type="SAM" id="MobiDB-lite"/>
    </source>
</evidence>
<feature type="compositionally biased region" description="Low complexity" evidence="6">
    <location>
        <begin position="1"/>
        <end position="12"/>
    </location>
</feature>
<feature type="domain" description="GH18" evidence="7">
    <location>
        <begin position="238"/>
        <end position="572"/>
    </location>
</feature>
<dbReference type="SUPFAM" id="SSF49785">
    <property type="entry name" value="Galactose-binding domain-like"/>
    <property type="match status" value="1"/>
</dbReference>
<dbReference type="InterPro" id="IPR001223">
    <property type="entry name" value="Glyco_hydro18_cat"/>
</dbReference>
<dbReference type="AlphaFoldDB" id="A0A561UBM6"/>
<comment type="similarity">
    <text evidence="5">Belongs to the glycosyl hydrolase 18 family.</text>
</comment>
<evidence type="ECO:0000256" key="5">
    <source>
        <dbReference type="RuleBase" id="RU004453"/>
    </source>
</evidence>
<evidence type="ECO:0000256" key="4">
    <source>
        <dbReference type="RuleBase" id="RU000489"/>
    </source>
</evidence>
<organism evidence="8 9">
    <name type="scientific">Kitasatospora viridis</name>
    <dbReference type="NCBI Taxonomy" id="281105"/>
    <lineage>
        <taxon>Bacteria</taxon>
        <taxon>Bacillati</taxon>
        <taxon>Actinomycetota</taxon>
        <taxon>Actinomycetes</taxon>
        <taxon>Kitasatosporales</taxon>
        <taxon>Streptomycetaceae</taxon>
        <taxon>Kitasatospora</taxon>
    </lineage>
</organism>
<evidence type="ECO:0000313" key="8">
    <source>
        <dbReference type="EMBL" id="TWF96762.1"/>
    </source>
</evidence>